<feature type="transmembrane region" description="Helical" evidence="1">
    <location>
        <begin position="277"/>
        <end position="295"/>
    </location>
</feature>
<gene>
    <name evidence="3" type="ORF">H9798_00950</name>
</gene>
<keyword evidence="1" id="KW-1133">Transmembrane helix</keyword>
<feature type="transmembrane region" description="Helical" evidence="1">
    <location>
        <begin position="98"/>
        <end position="122"/>
    </location>
</feature>
<dbReference type="Proteomes" id="UP000824223">
    <property type="component" value="Unassembled WGS sequence"/>
</dbReference>
<feature type="transmembrane region" description="Helical" evidence="1">
    <location>
        <begin position="134"/>
        <end position="152"/>
    </location>
</feature>
<dbReference type="AlphaFoldDB" id="A0A9D2H885"/>
<sequence length="660" mass="73779">MTFGKCFINWIKEAGRGHLCAFAGWGTMFVYGVLLITRLSFNTDYTYFGVGSVELIWVCVGLGLFLGFSEFFYLLQQKKQDFYYSLPVKKDVIFWSRYVHGLVHFLVPFLLVMAVCGVYQASLDMVFAPFTGSYTAKSMLIFTGVFLIFYHIGILCVTICGNIISAVLVCASFILYFPVFIRNVLTTFCENYFITYYRIELLEKLNNILSPFDLSVSMSGGGVFEKPLVLRFAPSGIWVAAAAIWILVLFFLVVMASGKRRAERTGRIFTLTAAERICETAIAFLSGMWVAGFIIDVSGMAKSRPLWTGVLGAAVSIIVVCCVHFLLEAIMKKKDIKFSRRKWQLVACVAAAGMSAAFPVGAPAYDGYLPEQVAAVGISVDGINMDYDTYLEVSRRNECYEADSQMEKYTLSSEGKTAVMGWLRTVAEQRRTSEAYTYADVCFLTEDGSSHYRSYPVSREAVEAFAAVYETEEYKRIAYPAVELEAVSENRFTWDDGISSSGLKMSGDEKEAMIAAYREDVAELRMEELHTTLPLGEVKIKSSKTGGTTDMLIYPFFEHTCALLKKCGVDTGKTLASYPVKSVEVMESYYVPAGTSGGVSRSYYEAPDEVEEWKQKLAPYELDLQPLFYPLDHSKDITIEVEDVETNSTSYVSCALLPEM</sequence>
<reference evidence="3" key="1">
    <citation type="journal article" date="2021" name="PeerJ">
        <title>Extensive microbial diversity within the chicken gut microbiome revealed by metagenomics and culture.</title>
        <authorList>
            <person name="Gilroy R."/>
            <person name="Ravi A."/>
            <person name="Getino M."/>
            <person name="Pursley I."/>
            <person name="Horton D.L."/>
            <person name="Alikhan N.F."/>
            <person name="Baker D."/>
            <person name="Gharbi K."/>
            <person name="Hall N."/>
            <person name="Watson M."/>
            <person name="Adriaenssens E.M."/>
            <person name="Foster-Nyarko E."/>
            <person name="Jarju S."/>
            <person name="Secka A."/>
            <person name="Antonio M."/>
            <person name="Oren A."/>
            <person name="Chaudhuri R.R."/>
            <person name="La Ragione R."/>
            <person name="Hildebrand F."/>
            <person name="Pallen M.J."/>
        </authorList>
    </citation>
    <scope>NUCLEOTIDE SEQUENCE</scope>
    <source>
        <strain evidence="3">ChiSjej2B20-11307</strain>
    </source>
</reference>
<dbReference type="EMBL" id="DXAK01000004">
    <property type="protein sequence ID" value="HJA05709.1"/>
    <property type="molecule type" value="Genomic_DNA"/>
</dbReference>
<reference evidence="3" key="2">
    <citation type="submission" date="2021-04" db="EMBL/GenBank/DDBJ databases">
        <authorList>
            <person name="Gilroy R."/>
        </authorList>
    </citation>
    <scope>NUCLEOTIDE SEQUENCE</scope>
    <source>
        <strain evidence="3">ChiSjej2B20-11307</strain>
    </source>
</reference>
<evidence type="ECO:0000256" key="1">
    <source>
        <dbReference type="SAM" id="Phobius"/>
    </source>
</evidence>
<feature type="transmembrane region" description="Helical" evidence="1">
    <location>
        <begin position="307"/>
        <end position="331"/>
    </location>
</feature>
<evidence type="ECO:0000313" key="4">
    <source>
        <dbReference type="Proteomes" id="UP000824223"/>
    </source>
</evidence>
<keyword evidence="1" id="KW-0472">Membrane</keyword>
<protein>
    <recommendedName>
        <fullName evidence="2">DUF6449 domain-containing protein</fullName>
    </recommendedName>
</protein>
<organism evidence="3 4">
    <name type="scientific">Candidatus Mediterraneibacter pullicola</name>
    <dbReference type="NCBI Taxonomy" id="2838682"/>
    <lineage>
        <taxon>Bacteria</taxon>
        <taxon>Bacillati</taxon>
        <taxon>Bacillota</taxon>
        <taxon>Clostridia</taxon>
        <taxon>Lachnospirales</taxon>
        <taxon>Lachnospiraceae</taxon>
        <taxon>Mediterraneibacter</taxon>
    </lineage>
</organism>
<dbReference type="InterPro" id="IPR045611">
    <property type="entry name" value="DUF6449"/>
</dbReference>
<feature type="transmembrane region" description="Helical" evidence="1">
    <location>
        <begin position="343"/>
        <end position="362"/>
    </location>
</feature>
<feature type="transmembrane region" description="Helical" evidence="1">
    <location>
        <begin position="236"/>
        <end position="256"/>
    </location>
</feature>
<keyword evidence="1" id="KW-0812">Transmembrane</keyword>
<name>A0A9D2H885_9FIRM</name>
<comment type="caution">
    <text evidence="3">The sequence shown here is derived from an EMBL/GenBank/DDBJ whole genome shotgun (WGS) entry which is preliminary data.</text>
</comment>
<feature type="transmembrane region" description="Helical" evidence="1">
    <location>
        <begin position="159"/>
        <end position="181"/>
    </location>
</feature>
<accession>A0A9D2H885</accession>
<feature type="transmembrane region" description="Helical" evidence="1">
    <location>
        <begin position="47"/>
        <end position="75"/>
    </location>
</feature>
<feature type="domain" description="DUF6449" evidence="2">
    <location>
        <begin position="448"/>
        <end position="543"/>
    </location>
</feature>
<evidence type="ECO:0000259" key="2">
    <source>
        <dbReference type="Pfam" id="PF20047"/>
    </source>
</evidence>
<dbReference type="Pfam" id="PF20047">
    <property type="entry name" value="DUF6449"/>
    <property type="match status" value="1"/>
</dbReference>
<feature type="transmembrane region" description="Helical" evidence="1">
    <location>
        <begin position="20"/>
        <end position="41"/>
    </location>
</feature>
<evidence type="ECO:0000313" key="3">
    <source>
        <dbReference type="EMBL" id="HJA05709.1"/>
    </source>
</evidence>
<proteinExistence type="predicted"/>